<accession>A0A2T3ZRI8</accession>
<protein>
    <submittedName>
        <fullName evidence="1">Uncharacterized protein</fullName>
    </submittedName>
</protein>
<reference evidence="1 2" key="1">
    <citation type="submission" date="2016-07" db="EMBL/GenBank/DDBJ databases">
        <title>Multiple horizontal gene transfer events from other fungi enriched the ability of initially mycotrophic Trichoderma (Ascomycota) to feed on dead plant biomass.</title>
        <authorList>
            <consortium name="DOE Joint Genome Institute"/>
            <person name="Aerts A."/>
            <person name="Atanasova L."/>
            <person name="Chenthamara K."/>
            <person name="Zhang J."/>
            <person name="Grujic M."/>
            <person name="Henrissat B."/>
            <person name="Kuo A."/>
            <person name="Salamov A."/>
            <person name="Lipzen A."/>
            <person name="Labutti K."/>
            <person name="Barry K."/>
            <person name="Miao Y."/>
            <person name="Rahimi M.J."/>
            <person name="Shen Q."/>
            <person name="Grigoriev I.V."/>
            <person name="Kubicek C.P."/>
            <person name="Druzhinina I.S."/>
        </authorList>
    </citation>
    <scope>NUCLEOTIDE SEQUENCE [LARGE SCALE GENOMIC DNA]</scope>
    <source>
        <strain evidence="1 2">CBS 226.95</strain>
    </source>
</reference>
<keyword evidence="2" id="KW-1185">Reference proteome</keyword>
<gene>
    <name evidence="1" type="ORF">M431DRAFT_102317</name>
</gene>
<feature type="non-terminal residue" evidence="1">
    <location>
        <position position="1"/>
    </location>
</feature>
<dbReference type="EMBL" id="KZ679729">
    <property type="protein sequence ID" value="PTB47398.1"/>
    <property type="molecule type" value="Genomic_DNA"/>
</dbReference>
<dbReference type="AlphaFoldDB" id="A0A2T3ZRI8"/>
<evidence type="ECO:0000313" key="1">
    <source>
        <dbReference type="EMBL" id="PTB47398.1"/>
    </source>
</evidence>
<proteinExistence type="predicted"/>
<name>A0A2T3ZRI8_TRIHA</name>
<dbReference type="Proteomes" id="UP000241690">
    <property type="component" value="Unassembled WGS sequence"/>
</dbReference>
<dbReference type="GeneID" id="36619978"/>
<sequence length="67" mass="7982">NIKINRLSNKLDFKKLRPYKVTKKIRPINYKINLLLALGKQRRTIYPNFYILLLEKALVDKKIGKVI</sequence>
<evidence type="ECO:0000313" key="2">
    <source>
        <dbReference type="Proteomes" id="UP000241690"/>
    </source>
</evidence>
<organism evidence="1 2">
    <name type="scientific">Trichoderma harzianum CBS 226.95</name>
    <dbReference type="NCBI Taxonomy" id="983964"/>
    <lineage>
        <taxon>Eukaryota</taxon>
        <taxon>Fungi</taxon>
        <taxon>Dikarya</taxon>
        <taxon>Ascomycota</taxon>
        <taxon>Pezizomycotina</taxon>
        <taxon>Sordariomycetes</taxon>
        <taxon>Hypocreomycetidae</taxon>
        <taxon>Hypocreales</taxon>
        <taxon>Hypocreaceae</taxon>
        <taxon>Trichoderma</taxon>
    </lineage>
</organism>
<dbReference type="RefSeq" id="XP_024767075.1">
    <property type="nucleotide sequence ID" value="XM_024911419.1"/>
</dbReference>